<proteinExistence type="predicted"/>
<evidence type="ECO:0000313" key="2">
    <source>
        <dbReference type="Proteomes" id="UP000266934"/>
    </source>
</evidence>
<organism evidence="1 2">
    <name type="scientific">Blastochloris tepida</name>
    <dbReference type="NCBI Taxonomy" id="2233851"/>
    <lineage>
        <taxon>Bacteria</taxon>
        <taxon>Pseudomonadati</taxon>
        <taxon>Pseudomonadota</taxon>
        <taxon>Alphaproteobacteria</taxon>
        <taxon>Hyphomicrobiales</taxon>
        <taxon>Blastochloridaceae</taxon>
        <taxon>Blastochloris</taxon>
    </lineage>
</organism>
<dbReference type="KEGG" id="blag:BLTE_10200"/>
<reference evidence="1 2" key="1">
    <citation type="submission" date="2018-08" db="EMBL/GenBank/DDBJ databases">
        <title>Complete genome sequencing of Blastochloris tepida GI.</title>
        <authorList>
            <person name="Tsukatani Y."/>
            <person name="Mori H."/>
        </authorList>
    </citation>
    <scope>NUCLEOTIDE SEQUENCE [LARGE SCALE GENOMIC DNA]</scope>
    <source>
        <strain evidence="1 2">GI</strain>
    </source>
</reference>
<dbReference type="Proteomes" id="UP000266934">
    <property type="component" value="Chromosome"/>
</dbReference>
<sequence length="193" mass="20933">MPLSVQHEAAVAAVVYEKYQGDHADRLLADIASRLRREGARLAGVVQHNELHPERHRCDMTLCDLSSGRLIRITQNLGRDSQGCRLDTAALEDAAGLVETAVRAGADMLVLNRFGKREAEGRGLSGALALAIDRDIPVLVGLNRTNEDSWDAFTGSLALSLPPDGDSVLAWCRRMLRCSARRHPATGLSLMAV</sequence>
<accession>A0A348FYF2</accession>
<keyword evidence="2" id="KW-1185">Reference proteome</keyword>
<dbReference type="EMBL" id="AP018907">
    <property type="protein sequence ID" value="BBF92335.1"/>
    <property type="molecule type" value="Genomic_DNA"/>
</dbReference>
<protein>
    <recommendedName>
        <fullName evidence="3">Molybdenum ABC transporter ATP-binding protein</fullName>
    </recommendedName>
</protein>
<dbReference type="AlphaFoldDB" id="A0A348FYF2"/>
<evidence type="ECO:0008006" key="3">
    <source>
        <dbReference type="Google" id="ProtNLM"/>
    </source>
</evidence>
<dbReference type="InterPro" id="IPR018912">
    <property type="entry name" value="DUF2478"/>
</dbReference>
<evidence type="ECO:0000313" key="1">
    <source>
        <dbReference type="EMBL" id="BBF92335.1"/>
    </source>
</evidence>
<name>A0A348FYF2_9HYPH</name>
<gene>
    <name evidence="1" type="ORF">BLTE_10200</name>
</gene>
<dbReference type="Pfam" id="PF10649">
    <property type="entry name" value="DUF2478"/>
    <property type="match status" value="1"/>
</dbReference>